<evidence type="ECO:0000313" key="13">
    <source>
        <dbReference type="Proteomes" id="UP000237466"/>
    </source>
</evidence>
<keyword evidence="5" id="KW-0378">Hydrolase</keyword>
<evidence type="ECO:0000256" key="4">
    <source>
        <dbReference type="ARBA" id="ARBA00022692"/>
    </source>
</evidence>
<evidence type="ECO:0000313" key="12">
    <source>
        <dbReference type="EMBL" id="POB48997.1"/>
    </source>
</evidence>
<keyword evidence="7 10" id="KW-0472">Membrane</keyword>
<evidence type="ECO:0000256" key="8">
    <source>
        <dbReference type="ARBA" id="ARBA00032707"/>
    </source>
</evidence>
<dbReference type="AlphaFoldDB" id="A0A2S3R5L4"/>
<dbReference type="Pfam" id="PF01569">
    <property type="entry name" value="PAP2"/>
    <property type="match status" value="1"/>
</dbReference>
<dbReference type="InterPro" id="IPR036938">
    <property type="entry name" value="PAP2/HPO_sf"/>
</dbReference>
<keyword evidence="6 10" id="KW-1133">Transmembrane helix</keyword>
<dbReference type="EC" id="3.6.1.27" evidence="2"/>
<accession>A0A2S3R5L4</accession>
<dbReference type="GO" id="GO:0005886">
    <property type="term" value="C:plasma membrane"/>
    <property type="evidence" value="ECO:0007669"/>
    <property type="project" value="UniProtKB-SubCell"/>
</dbReference>
<dbReference type="Proteomes" id="UP000237466">
    <property type="component" value="Unassembled WGS sequence"/>
</dbReference>
<feature type="domain" description="Phosphatidic acid phosphatase type 2/haloperoxidase" evidence="11">
    <location>
        <begin position="71"/>
        <end position="180"/>
    </location>
</feature>
<keyword evidence="3" id="KW-1003">Cell membrane</keyword>
<dbReference type="CDD" id="cd01610">
    <property type="entry name" value="PAP2_like"/>
    <property type="match status" value="1"/>
</dbReference>
<dbReference type="InterPro" id="IPR000326">
    <property type="entry name" value="PAP2/HPO"/>
</dbReference>
<organism evidence="12 13">
    <name type="scientific">Vibrio vulnificus</name>
    <dbReference type="NCBI Taxonomy" id="672"/>
    <lineage>
        <taxon>Bacteria</taxon>
        <taxon>Pseudomonadati</taxon>
        <taxon>Pseudomonadota</taxon>
        <taxon>Gammaproteobacteria</taxon>
        <taxon>Vibrionales</taxon>
        <taxon>Vibrionaceae</taxon>
        <taxon>Vibrio</taxon>
    </lineage>
</organism>
<evidence type="ECO:0000259" key="11">
    <source>
        <dbReference type="SMART" id="SM00014"/>
    </source>
</evidence>
<comment type="catalytic activity">
    <reaction evidence="9">
        <text>di-trans,octa-cis-undecaprenyl diphosphate + H2O = di-trans,octa-cis-undecaprenyl phosphate + phosphate + H(+)</text>
        <dbReference type="Rhea" id="RHEA:28094"/>
        <dbReference type="ChEBI" id="CHEBI:15377"/>
        <dbReference type="ChEBI" id="CHEBI:15378"/>
        <dbReference type="ChEBI" id="CHEBI:43474"/>
        <dbReference type="ChEBI" id="CHEBI:58405"/>
        <dbReference type="ChEBI" id="CHEBI:60392"/>
        <dbReference type="EC" id="3.6.1.27"/>
    </reaction>
</comment>
<name>A0A2S3R5L4_VIBVL</name>
<protein>
    <recommendedName>
        <fullName evidence="2">undecaprenyl-diphosphate phosphatase</fullName>
        <ecNumber evidence="2">3.6.1.27</ecNumber>
    </recommendedName>
    <alternativeName>
        <fullName evidence="8">Undecaprenyl pyrophosphate phosphatase</fullName>
    </alternativeName>
</protein>
<dbReference type="Gene3D" id="1.20.144.10">
    <property type="entry name" value="Phosphatidic acid phosphatase type 2/haloperoxidase"/>
    <property type="match status" value="1"/>
</dbReference>
<evidence type="ECO:0000256" key="2">
    <source>
        <dbReference type="ARBA" id="ARBA00012374"/>
    </source>
</evidence>
<proteinExistence type="predicted"/>
<evidence type="ECO:0000256" key="5">
    <source>
        <dbReference type="ARBA" id="ARBA00022801"/>
    </source>
</evidence>
<sequence length="185" mass="20568">MATMKSINTLRLPIQRIADFDFALSSFCLKHRFNYQVAIISKAISHSGDGHLYALIGLAAWLAIPSLGTWFLLCGLLAFIIELPIYWGLKNSFKRRRPEEYSAYLPAFITPSDRYSLPSGHTAAGFVMATITSYFFPELTWFAFSWAALIGLSRILLGVHFFSDVVIGALLGHACATLALILVME</sequence>
<feature type="transmembrane region" description="Helical" evidence="10">
    <location>
        <begin position="70"/>
        <end position="89"/>
    </location>
</feature>
<evidence type="ECO:0000256" key="3">
    <source>
        <dbReference type="ARBA" id="ARBA00022475"/>
    </source>
</evidence>
<comment type="caution">
    <text evidence="12">The sequence shown here is derived from an EMBL/GenBank/DDBJ whole genome shotgun (WGS) entry which is preliminary data.</text>
</comment>
<dbReference type="GO" id="GO:0050380">
    <property type="term" value="F:undecaprenyl-diphosphatase activity"/>
    <property type="evidence" value="ECO:0007669"/>
    <property type="project" value="UniProtKB-EC"/>
</dbReference>
<dbReference type="SUPFAM" id="SSF48317">
    <property type="entry name" value="Acid phosphatase/Vanadium-dependent haloperoxidase"/>
    <property type="match status" value="1"/>
</dbReference>
<evidence type="ECO:0000256" key="6">
    <source>
        <dbReference type="ARBA" id="ARBA00022989"/>
    </source>
</evidence>
<dbReference type="SMART" id="SM00014">
    <property type="entry name" value="acidPPc"/>
    <property type="match status" value="1"/>
</dbReference>
<evidence type="ECO:0000256" key="9">
    <source>
        <dbReference type="ARBA" id="ARBA00047594"/>
    </source>
</evidence>
<keyword evidence="4 10" id="KW-0812">Transmembrane</keyword>
<dbReference type="EMBL" id="PDGH01000054">
    <property type="protein sequence ID" value="POB48997.1"/>
    <property type="molecule type" value="Genomic_DNA"/>
</dbReference>
<feature type="transmembrane region" description="Helical" evidence="10">
    <location>
        <begin position="165"/>
        <end position="184"/>
    </location>
</feature>
<evidence type="ECO:0000256" key="7">
    <source>
        <dbReference type="ARBA" id="ARBA00023136"/>
    </source>
</evidence>
<dbReference type="PANTHER" id="PTHR14969:SF62">
    <property type="entry name" value="DECAPRENYLPHOSPHORYL-5-PHOSPHORIBOSE PHOSPHATASE RV3807C-RELATED"/>
    <property type="match status" value="1"/>
</dbReference>
<dbReference type="PANTHER" id="PTHR14969">
    <property type="entry name" value="SPHINGOSINE-1-PHOSPHATE PHOSPHOHYDROLASE"/>
    <property type="match status" value="1"/>
</dbReference>
<gene>
    <name evidence="12" type="ORF">CRN52_05900</name>
</gene>
<evidence type="ECO:0000256" key="10">
    <source>
        <dbReference type="SAM" id="Phobius"/>
    </source>
</evidence>
<evidence type="ECO:0000256" key="1">
    <source>
        <dbReference type="ARBA" id="ARBA00004651"/>
    </source>
</evidence>
<comment type="subcellular location">
    <subcellularLocation>
        <location evidence="1">Cell membrane</location>
        <topology evidence="1">Multi-pass membrane protein</topology>
    </subcellularLocation>
</comment>
<reference evidence="12 13" key="1">
    <citation type="journal article" date="2018" name="Front. Microbiol.">
        <title>Phylogeny of Vibrio vulnificus from the Analysis of the Core-Genome: Implications for Intra-Species Taxonomy.</title>
        <authorList>
            <person name="Roig F.J."/>
            <person name="Gonzalez-Candelas F."/>
            <person name="Sanjuan E."/>
            <person name="Fouz B."/>
            <person name="Feil E.J."/>
            <person name="Llorens C."/>
            <person name="Baker-Austin C."/>
            <person name="Oliver J.D."/>
            <person name="Danin-Poleg Y."/>
            <person name="Gibas C.J."/>
            <person name="Kashi Y."/>
            <person name="Gulig P.A."/>
            <person name="Morrison S.S."/>
            <person name="Amaro C."/>
        </authorList>
    </citation>
    <scope>NUCLEOTIDE SEQUENCE [LARGE SCALE GENOMIC DNA]</scope>
    <source>
        <strain evidence="12 13">CECT4608</strain>
    </source>
</reference>